<comment type="caution">
    <text evidence="3">The sequence shown here is derived from an EMBL/GenBank/DDBJ whole genome shotgun (WGS) entry which is preliminary data.</text>
</comment>
<organism evidence="3 4">
    <name type="scientific">Calothrix parietina FACHB-288</name>
    <dbReference type="NCBI Taxonomy" id="2692896"/>
    <lineage>
        <taxon>Bacteria</taxon>
        <taxon>Bacillati</taxon>
        <taxon>Cyanobacteriota</taxon>
        <taxon>Cyanophyceae</taxon>
        <taxon>Nostocales</taxon>
        <taxon>Calotrichaceae</taxon>
        <taxon>Calothrix</taxon>
    </lineage>
</organism>
<reference evidence="3 4" key="1">
    <citation type="journal article" date="2020" name="ISME J.">
        <title>Comparative genomics reveals insights into cyanobacterial evolution and habitat adaptation.</title>
        <authorList>
            <person name="Chen M.Y."/>
            <person name="Teng W.K."/>
            <person name="Zhao L."/>
            <person name="Hu C.X."/>
            <person name="Zhou Y.K."/>
            <person name="Han B.P."/>
            <person name="Song L.R."/>
            <person name="Shu W.S."/>
        </authorList>
    </citation>
    <scope>NUCLEOTIDE SEQUENCE [LARGE SCALE GENOMIC DNA]</scope>
    <source>
        <strain evidence="3 4">FACHB-288</strain>
    </source>
</reference>
<keyword evidence="4" id="KW-1185">Reference proteome</keyword>
<dbReference type="InterPro" id="IPR051159">
    <property type="entry name" value="Hexapeptide_acetyltransf"/>
</dbReference>
<dbReference type="SUPFAM" id="SSF51161">
    <property type="entry name" value="Trimeric LpxA-like enzymes"/>
    <property type="match status" value="1"/>
</dbReference>
<dbReference type="InterPro" id="IPR001451">
    <property type="entry name" value="Hexapep"/>
</dbReference>
<dbReference type="Gene3D" id="2.160.10.10">
    <property type="entry name" value="Hexapeptide repeat proteins"/>
    <property type="match status" value="1"/>
</dbReference>
<evidence type="ECO:0000256" key="2">
    <source>
        <dbReference type="ARBA" id="ARBA00022737"/>
    </source>
</evidence>
<accession>A0ABR8A5P6</accession>
<dbReference type="InterPro" id="IPR018357">
    <property type="entry name" value="Hexapep_transf_CS"/>
</dbReference>
<keyword evidence="1" id="KW-0808">Transferase</keyword>
<dbReference type="PROSITE" id="PS00101">
    <property type="entry name" value="HEXAPEP_TRANSFERASES"/>
    <property type="match status" value="1"/>
</dbReference>
<name>A0ABR8A5P6_9CYAN</name>
<dbReference type="CDD" id="cd04647">
    <property type="entry name" value="LbH_MAT_like"/>
    <property type="match status" value="1"/>
</dbReference>
<keyword evidence="2" id="KW-0677">Repeat</keyword>
<gene>
    <name evidence="3" type="ORF">H6G24_02580</name>
</gene>
<sequence length="194" mass="21486">MHQNKHPLLIKLAKYYFAIKQLYYQWRYRNLTLEPGVLIKGKLTVSGDVKVKIGAGTRICMHVKIYGSGDVTIGRNTLLNGCWIGSVKSIKIGDECLISDCFLQDSDYHNIDPNLRFAPPGPKVSAPIVIERNVWVGARATIMKGVRIGQDSVIGLGSIIRKSVPPGVVVIGNPQQIVKHLYQDADKEAKLSHI</sequence>
<protein>
    <submittedName>
        <fullName evidence="3">Acyltransferase</fullName>
    </submittedName>
</protein>
<proteinExistence type="predicted"/>
<dbReference type="GO" id="GO:0016746">
    <property type="term" value="F:acyltransferase activity"/>
    <property type="evidence" value="ECO:0007669"/>
    <property type="project" value="UniProtKB-KW"/>
</dbReference>
<keyword evidence="3" id="KW-0012">Acyltransferase</keyword>
<dbReference type="RefSeq" id="WP_190538519.1">
    <property type="nucleotide sequence ID" value="NZ_CAWPNO010000062.1"/>
</dbReference>
<evidence type="ECO:0000313" key="4">
    <source>
        <dbReference type="Proteomes" id="UP000658514"/>
    </source>
</evidence>
<evidence type="ECO:0000256" key="1">
    <source>
        <dbReference type="ARBA" id="ARBA00022679"/>
    </source>
</evidence>
<dbReference type="Pfam" id="PF00132">
    <property type="entry name" value="Hexapep"/>
    <property type="match status" value="1"/>
</dbReference>
<dbReference type="PANTHER" id="PTHR23416">
    <property type="entry name" value="SIALIC ACID SYNTHASE-RELATED"/>
    <property type="match status" value="1"/>
</dbReference>
<dbReference type="Proteomes" id="UP000658514">
    <property type="component" value="Unassembled WGS sequence"/>
</dbReference>
<dbReference type="InterPro" id="IPR011004">
    <property type="entry name" value="Trimer_LpxA-like_sf"/>
</dbReference>
<evidence type="ECO:0000313" key="3">
    <source>
        <dbReference type="EMBL" id="MBD2194381.1"/>
    </source>
</evidence>
<dbReference type="EMBL" id="JACJQH010000003">
    <property type="protein sequence ID" value="MBD2194381.1"/>
    <property type="molecule type" value="Genomic_DNA"/>
</dbReference>